<evidence type="ECO:0000313" key="2">
    <source>
        <dbReference type="Proteomes" id="UP000620156"/>
    </source>
</evidence>
<accession>A0A918B8D7</accession>
<gene>
    <name evidence="1" type="ORF">GCM10010145_06900</name>
</gene>
<dbReference type="AlphaFoldDB" id="A0A918B8D7"/>
<reference evidence="1" key="2">
    <citation type="submission" date="2020-09" db="EMBL/GenBank/DDBJ databases">
        <authorList>
            <person name="Sun Q."/>
            <person name="Ohkuma M."/>
        </authorList>
    </citation>
    <scope>NUCLEOTIDE SEQUENCE</scope>
    <source>
        <strain evidence="1">JCM 3131</strain>
    </source>
</reference>
<name>A0A918B8D7_9ACTN</name>
<reference evidence="1" key="1">
    <citation type="journal article" date="2014" name="Int. J. Syst. Evol. Microbiol.">
        <title>Complete genome sequence of Corynebacterium casei LMG S-19264T (=DSM 44701T), isolated from a smear-ripened cheese.</title>
        <authorList>
            <consortium name="US DOE Joint Genome Institute (JGI-PGF)"/>
            <person name="Walter F."/>
            <person name="Albersmeier A."/>
            <person name="Kalinowski J."/>
            <person name="Ruckert C."/>
        </authorList>
    </citation>
    <scope>NUCLEOTIDE SEQUENCE</scope>
    <source>
        <strain evidence="1">JCM 3131</strain>
    </source>
</reference>
<organism evidence="1 2">
    <name type="scientific">Streptomyces ruber</name>
    <dbReference type="NCBI Taxonomy" id="83378"/>
    <lineage>
        <taxon>Bacteria</taxon>
        <taxon>Bacillati</taxon>
        <taxon>Actinomycetota</taxon>
        <taxon>Actinomycetes</taxon>
        <taxon>Kitasatosporales</taxon>
        <taxon>Streptomycetaceae</taxon>
        <taxon>Streptomyces</taxon>
    </lineage>
</organism>
<dbReference type="EMBL" id="BMQK01000001">
    <property type="protein sequence ID" value="GGQ41262.1"/>
    <property type="molecule type" value="Genomic_DNA"/>
</dbReference>
<evidence type="ECO:0000313" key="1">
    <source>
        <dbReference type="EMBL" id="GGQ41262.1"/>
    </source>
</evidence>
<protein>
    <submittedName>
        <fullName evidence="1">Uncharacterized protein</fullName>
    </submittedName>
</protein>
<keyword evidence="2" id="KW-1185">Reference proteome</keyword>
<sequence length="131" mass="13934">MGPVEVALASAAGRVLVSAMASTAWQAVRDSLAELLGRRDRARVKQVINSLEESRQIVTEGASTGEVVAIRWQGRLEALIEEDPDAARVLRSIIAGVGSDSAFQPVSERETYTSGKSQILQHNYGGGTIVA</sequence>
<proteinExistence type="predicted"/>
<dbReference type="Proteomes" id="UP000620156">
    <property type="component" value="Unassembled WGS sequence"/>
</dbReference>
<comment type="caution">
    <text evidence="1">The sequence shown here is derived from an EMBL/GenBank/DDBJ whole genome shotgun (WGS) entry which is preliminary data.</text>
</comment>